<dbReference type="InterPro" id="IPR013083">
    <property type="entry name" value="Znf_RING/FYVE/PHD"/>
</dbReference>
<dbReference type="GO" id="GO:0061630">
    <property type="term" value="F:ubiquitin protein ligase activity"/>
    <property type="evidence" value="ECO:0007669"/>
    <property type="project" value="InterPro"/>
</dbReference>
<feature type="domain" description="RING-type" evidence="8">
    <location>
        <begin position="53"/>
        <end position="96"/>
    </location>
</feature>
<keyword evidence="10" id="KW-1185">Reference proteome</keyword>
<dbReference type="CDD" id="cd16553">
    <property type="entry name" value="RING-HC_RNF170"/>
    <property type="match status" value="1"/>
</dbReference>
<evidence type="ECO:0000256" key="6">
    <source>
        <dbReference type="PROSITE-ProRule" id="PRU00175"/>
    </source>
</evidence>
<keyword evidence="7" id="KW-0472">Membrane</keyword>
<accession>A0AAV7T217</accession>
<dbReference type="InterPro" id="IPR001841">
    <property type="entry name" value="Znf_RING"/>
</dbReference>
<dbReference type="AlphaFoldDB" id="A0AAV7T217"/>
<dbReference type="Proteomes" id="UP001066276">
    <property type="component" value="Chromosome 4_1"/>
</dbReference>
<evidence type="ECO:0000256" key="7">
    <source>
        <dbReference type="SAM" id="Phobius"/>
    </source>
</evidence>
<dbReference type="PANTHER" id="PTHR22894">
    <property type="entry name" value="RING-TYPE DOMAIN-CONTAINING PROTEIN"/>
    <property type="match status" value="1"/>
</dbReference>
<evidence type="ECO:0000256" key="5">
    <source>
        <dbReference type="ARBA" id="ARBA00022833"/>
    </source>
</evidence>
<name>A0AAV7T217_PLEWA</name>
<evidence type="ECO:0000256" key="4">
    <source>
        <dbReference type="ARBA" id="ARBA00022786"/>
    </source>
</evidence>
<evidence type="ECO:0000313" key="10">
    <source>
        <dbReference type="Proteomes" id="UP001066276"/>
    </source>
</evidence>
<evidence type="ECO:0000259" key="8">
    <source>
        <dbReference type="PROSITE" id="PS50089"/>
    </source>
</evidence>
<dbReference type="PROSITE" id="PS00518">
    <property type="entry name" value="ZF_RING_1"/>
    <property type="match status" value="1"/>
</dbReference>
<organism evidence="9 10">
    <name type="scientific">Pleurodeles waltl</name>
    <name type="common">Iberian ribbed newt</name>
    <dbReference type="NCBI Taxonomy" id="8319"/>
    <lineage>
        <taxon>Eukaryota</taxon>
        <taxon>Metazoa</taxon>
        <taxon>Chordata</taxon>
        <taxon>Craniata</taxon>
        <taxon>Vertebrata</taxon>
        <taxon>Euteleostomi</taxon>
        <taxon>Amphibia</taxon>
        <taxon>Batrachia</taxon>
        <taxon>Caudata</taxon>
        <taxon>Salamandroidea</taxon>
        <taxon>Salamandridae</taxon>
        <taxon>Pleurodelinae</taxon>
        <taxon>Pleurodeles</taxon>
    </lineage>
</organism>
<reference evidence="9" key="1">
    <citation type="journal article" date="2022" name="bioRxiv">
        <title>Sequencing and chromosome-scale assembly of the giantPleurodeles waltlgenome.</title>
        <authorList>
            <person name="Brown T."/>
            <person name="Elewa A."/>
            <person name="Iarovenko S."/>
            <person name="Subramanian E."/>
            <person name="Araus A.J."/>
            <person name="Petzold A."/>
            <person name="Susuki M."/>
            <person name="Suzuki K.-i.T."/>
            <person name="Hayashi T."/>
            <person name="Toyoda A."/>
            <person name="Oliveira C."/>
            <person name="Osipova E."/>
            <person name="Leigh N.D."/>
            <person name="Simon A."/>
            <person name="Yun M.H."/>
        </authorList>
    </citation>
    <scope>NUCLEOTIDE SEQUENCE</scope>
    <source>
        <strain evidence="9">20211129_DDA</strain>
        <tissue evidence="9">Liver</tissue>
    </source>
</reference>
<evidence type="ECO:0000256" key="3">
    <source>
        <dbReference type="ARBA" id="ARBA00022771"/>
    </source>
</evidence>
<dbReference type="PANTHER" id="PTHR22894:SF2">
    <property type="entry name" value="RING-TYPE DOMAIN-CONTAINING PROTEIN"/>
    <property type="match status" value="1"/>
</dbReference>
<protein>
    <recommendedName>
        <fullName evidence="8">RING-type domain-containing protein</fullName>
    </recommendedName>
</protein>
<evidence type="ECO:0000256" key="1">
    <source>
        <dbReference type="ARBA" id="ARBA00022679"/>
    </source>
</evidence>
<dbReference type="EMBL" id="JANPWB010000007">
    <property type="protein sequence ID" value="KAJ1170473.1"/>
    <property type="molecule type" value="Genomic_DNA"/>
</dbReference>
<dbReference type="SMART" id="SM00184">
    <property type="entry name" value="RING"/>
    <property type="match status" value="1"/>
</dbReference>
<keyword evidence="5" id="KW-0862">Zinc</keyword>
<sequence>MFSPAFCGTSETRFAHVHQQKITKPPRISSHCSAHKECVKNWQQPRHHSDLNCPICLQTAVLPVETNCGHLFCGPCLMEYWKHGSWLGAVSCPLCRQKVSLLHNLFCENQQDKQSRGITYSIRDYNKRFSGQPRPFADYIYDLPMLLHLAFRTIFTMGGLVWIFCLRIIVCTFGAILCLPFDVMSEPLCGILGMADDLVVIFLLLLCMLNICQQIESGGVDRPHSTTQSVLAES</sequence>
<feature type="transmembrane region" description="Helical" evidence="7">
    <location>
        <begin position="161"/>
        <end position="181"/>
    </location>
</feature>
<dbReference type="Gene3D" id="3.30.40.10">
    <property type="entry name" value="Zinc/RING finger domain, C3HC4 (zinc finger)"/>
    <property type="match status" value="1"/>
</dbReference>
<dbReference type="GO" id="GO:0008270">
    <property type="term" value="F:zinc ion binding"/>
    <property type="evidence" value="ECO:0007669"/>
    <property type="project" value="UniProtKB-KW"/>
</dbReference>
<keyword evidence="7" id="KW-0812">Transmembrane</keyword>
<dbReference type="Pfam" id="PF00097">
    <property type="entry name" value="zf-C3HC4"/>
    <property type="match status" value="1"/>
</dbReference>
<gene>
    <name evidence="9" type="ORF">NDU88_002349</name>
</gene>
<evidence type="ECO:0000313" key="9">
    <source>
        <dbReference type="EMBL" id="KAJ1170473.1"/>
    </source>
</evidence>
<dbReference type="PROSITE" id="PS50089">
    <property type="entry name" value="ZF_RING_2"/>
    <property type="match status" value="1"/>
</dbReference>
<keyword evidence="2" id="KW-0479">Metal-binding</keyword>
<dbReference type="InterPro" id="IPR017907">
    <property type="entry name" value="Znf_RING_CS"/>
</dbReference>
<keyword evidence="7" id="KW-1133">Transmembrane helix</keyword>
<proteinExistence type="predicted"/>
<keyword evidence="4" id="KW-0833">Ubl conjugation pathway</keyword>
<dbReference type="InterPro" id="IPR018957">
    <property type="entry name" value="Znf_C3HC4_RING-type"/>
</dbReference>
<evidence type="ECO:0000256" key="2">
    <source>
        <dbReference type="ARBA" id="ARBA00022723"/>
    </source>
</evidence>
<keyword evidence="1" id="KW-0808">Transferase</keyword>
<dbReference type="SUPFAM" id="SSF57850">
    <property type="entry name" value="RING/U-box"/>
    <property type="match status" value="1"/>
</dbReference>
<dbReference type="InterPro" id="IPR038896">
    <property type="entry name" value="RNF170"/>
</dbReference>
<comment type="caution">
    <text evidence="9">The sequence shown here is derived from an EMBL/GenBank/DDBJ whole genome shotgun (WGS) entry which is preliminary data.</text>
</comment>
<keyword evidence="3 6" id="KW-0863">Zinc-finger</keyword>
<feature type="transmembrane region" description="Helical" evidence="7">
    <location>
        <begin position="188"/>
        <end position="211"/>
    </location>
</feature>